<dbReference type="CDD" id="cd06225">
    <property type="entry name" value="HAMP"/>
    <property type="match status" value="1"/>
</dbReference>
<feature type="domain" description="Methyl-accepting transducer" evidence="6">
    <location>
        <begin position="302"/>
        <end position="517"/>
    </location>
</feature>
<dbReference type="PROSITE" id="PS50111">
    <property type="entry name" value="CHEMOTAXIS_TRANSDUC_2"/>
    <property type="match status" value="1"/>
</dbReference>
<evidence type="ECO:0000256" key="3">
    <source>
        <dbReference type="PROSITE-ProRule" id="PRU00284"/>
    </source>
</evidence>
<evidence type="ECO:0000259" key="7">
    <source>
        <dbReference type="PROSITE" id="PS50885"/>
    </source>
</evidence>
<dbReference type="EMBL" id="CYSB01000038">
    <property type="protein sequence ID" value="CUH69034.1"/>
    <property type="molecule type" value="Genomic_DNA"/>
</dbReference>
<name>A0A0P1FXI8_9RHOB</name>
<dbReference type="Gene3D" id="1.10.287.950">
    <property type="entry name" value="Methyl-accepting chemotaxis protein"/>
    <property type="match status" value="1"/>
</dbReference>
<keyword evidence="5" id="KW-0812">Transmembrane</keyword>
<dbReference type="InterPro" id="IPR003660">
    <property type="entry name" value="HAMP_dom"/>
</dbReference>
<dbReference type="InterPro" id="IPR024478">
    <property type="entry name" value="HlyB_4HB_MCP"/>
</dbReference>
<dbReference type="GO" id="GO:0007165">
    <property type="term" value="P:signal transduction"/>
    <property type="evidence" value="ECO:0007669"/>
    <property type="project" value="UniProtKB-KW"/>
</dbReference>
<dbReference type="GO" id="GO:0006935">
    <property type="term" value="P:chemotaxis"/>
    <property type="evidence" value="ECO:0007669"/>
    <property type="project" value="UniProtKB-KW"/>
</dbReference>
<keyword evidence="5" id="KW-0472">Membrane</keyword>
<dbReference type="PROSITE" id="PS50885">
    <property type="entry name" value="HAMP"/>
    <property type="match status" value="1"/>
</dbReference>
<dbReference type="SMART" id="SM00283">
    <property type="entry name" value="MA"/>
    <property type="match status" value="1"/>
</dbReference>
<dbReference type="PANTHER" id="PTHR43531:SF11">
    <property type="entry name" value="METHYL-ACCEPTING CHEMOTAXIS PROTEIN 3"/>
    <property type="match status" value="1"/>
</dbReference>
<dbReference type="Pfam" id="PF00015">
    <property type="entry name" value="MCPsignal"/>
    <property type="match status" value="1"/>
</dbReference>
<dbReference type="Pfam" id="PF12729">
    <property type="entry name" value="4HB_MCP_1"/>
    <property type="match status" value="1"/>
</dbReference>
<feature type="transmembrane region" description="Helical" evidence="5">
    <location>
        <begin position="222"/>
        <end position="244"/>
    </location>
</feature>
<dbReference type="PANTHER" id="PTHR43531">
    <property type="entry name" value="PROTEIN ICFG"/>
    <property type="match status" value="1"/>
</dbReference>
<dbReference type="GO" id="GO:0004888">
    <property type="term" value="F:transmembrane signaling receptor activity"/>
    <property type="evidence" value="ECO:0007669"/>
    <property type="project" value="TreeGrafter"/>
</dbReference>
<evidence type="ECO:0000313" key="10">
    <source>
        <dbReference type="Proteomes" id="UP000051086"/>
    </source>
</evidence>
<dbReference type="AlphaFoldDB" id="A0A0P1FXI8"/>
<accession>A0A0P1FXI8</accession>
<feature type="transmembrane region" description="Helical" evidence="5">
    <location>
        <begin position="46"/>
        <end position="65"/>
    </location>
</feature>
<keyword evidence="10" id="KW-1185">Reference proteome</keyword>
<dbReference type="GO" id="GO:0005886">
    <property type="term" value="C:plasma membrane"/>
    <property type="evidence" value="ECO:0007669"/>
    <property type="project" value="TreeGrafter"/>
</dbReference>
<organism evidence="9 11">
    <name type="scientific">Thalassovita autumnalis</name>
    <dbReference type="NCBI Taxonomy" id="2072972"/>
    <lineage>
        <taxon>Bacteria</taxon>
        <taxon>Pseudomonadati</taxon>
        <taxon>Pseudomonadota</taxon>
        <taxon>Alphaproteobacteria</taxon>
        <taxon>Rhodobacterales</taxon>
        <taxon>Roseobacteraceae</taxon>
        <taxon>Thalassovita</taxon>
    </lineage>
</organism>
<feature type="compositionally biased region" description="Low complexity" evidence="4">
    <location>
        <begin position="538"/>
        <end position="570"/>
    </location>
</feature>
<keyword evidence="5" id="KW-1133">Transmembrane helix</keyword>
<keyword evidence="9" id="KW-0675">Receptor</keyword>
<dbReference type="InterPro" id="IPR051310">
    <property type="entry name" value="MCP_chemotaxis"/>
</dbReference>
<evidence type="ECO:0000256" key="1">
    <source>
        <dbReference type="ARBA" id="ARBA00022500"/>
    </source>
</evidence>
<evidence type="ECO:0000259" key="6">
    <source>
        <dbReference type="PROSITE" id="PS50111"/>
    </source>
</evidence>
<dbReference type="RefSeq" id="WP_082626402.1">
    <property type="nucleotide sequence ID" value="NZ_CYSB01000038.1"/>
</dbReference>
<proteinExistence type="inferred from homology"/>
<dbReference type="Proteomes" id="UP000051086">
    <property type="component" value="Unassembled WGS sequence"/>
</dbReference>
<dbReference type="Pfam" id="PF00672">
    <property type="entry name" value="HAMP"/>
    <property type="match status" value="1"/>
</dbReference>
<dbReference type="EMBL" id="CYSC01000041">
    <property type="protein sequence ID" value="CUH73763.1"/>
    <property type="molecule type" value="Genomic_DNA"/>
</dbReference>
<reference evidence="8 10" key="1">
    <citation type="submission" date="2015-09" db="EMBL/GenBank/DDBJ databases">
        <authorList>
            <person name="Rodrigo-Torres L."/>
            <person name="Arahal D.R."/>
        </authorList>
    </citation>
    <scope>NUCLEOTIDE SEQUENCE [LARGE SCALE GENOMIC DNA]</scope>
    <source>
        <strain evidence="8 10">CECT 5118</strain>
    </source>
</reference>
<protein>
    <submittedName>
        <fullName evidence="9">Serine chemoreceptor protein</fullName>
    </submittedName>
</protein>
<dbReference type="SUPFAM" id="SSF58104">
    <property type="entry name" value="Methyl-accepting chemotaxis protein (MCP) signaling domain"/>
    <property type="match status" value="1"/>
</dbReference>
<keyword evidence="1" id="KW-0145">Chemotaxis</keyword>
<dbReference type="Proteomes" id="UP000051887">
    <property type="component" value="Unassembled WGS sequence"/>
</dbReference>
<dbReference type="OrthoDB" id="354287at2"/>
<feature type="region of interest" description="Disordered" evidence="4">
    <location>
        <begin position="535"/>
        <end position="593"/>
    </location>
</feature>
<evidence type="ECO:0000313" key="11">
    <source>
        <dbReference type="Proteomes" id="UP000051887"/>
    </source>
</evidence>
<evidence type="ECO:0000256" key="4">
    <source>
        <dbReference type="SAM" id="MobiDB-lite"/>
    </source>
</evidence>
<sequence length="593" mass="63622">MRFQSPYYNVSVLPENFCHPKARLYDLTPTPLARVFSMTLSIKAKLALSFTLLTTFIVAIGVISLKEMAVLKDRNDKIVHEDFQALRDLDELAIIQERIQNLMRDYVMIDKGPLHDQIEHELEALEHEEKELIKTSYGHAAAKEVAVLDKFVALRTQLEAVNAEVIALFKEGKLEEAALKLVTEGGKFDKAILKLIHDFSEEESIILEEEVQRSEQEYNLAWFELMGIIIGALVFSLLVGFSMVRSISRGLNSAKTLSKQVADGNLTATVDNRRKDEIGELLTDLNRMVADLRRTVGDVTSSASNVAAGAIQISATSNQLQEVSITQAAATEEASASVEEIAASISSTADNAHQTEALAHEAAEMARNSGHAVNEATKHMDSIVEKIQVVQEIARQTDLLALNAAVEAARAGEHGRGFAVVASEVRKLAERSQEAAAEINTLTSVTVESSQTAMTMMDELVPSISNTSKLVSNISTSNSEITKGIEQIGIVVGQVDCSTQTNTAASEELSVTAEELASQARVLRDAISVFDLGEAGQADSPAPSAKAPTAPSAPVAAAPAPATAAPQSSTGISLDLGDDADEVDFTPANSKAA</sequence>
<evidence type="ECO:0000313" key="9">
    <source>
        <dbReference type="EMBL" id="CUH73763.1"/>
    </source>
</evidence>
<reference evidence="9 11" key="2">
    <citation type="submission" date="2015-09" db="EMBL/GenBank/DDBJ databases">
        <authorList>
            <consortium name="Swine Surveillance"/>
        </authorList>
    </citation>
    <scope>NUCLEOTIDE SEQUENCE [LARGE SCALE GENOMIC DNA]</scope>
    <source>
        <strain evidence="9 11">5120</strain>
    </source>
</reference>
<evidence type="ECO:0000256" key="2">
    <source>
        <dbReference type="ARBA" id="ARBA00029447"/>
    </source>
</evidence>
<dbReference type="SMART" id="SM00304">
    <property type="entry name" value="HAMP"/>
    <property type="match status" value="1"/>
</dbReference>
<evidence type="ECO:0000313" key="8">
    <source>
        <dbReference type="EMBL" id="CUH69034.1"/>
    </source>
</evidence>
<evidence type="ECO:0000256" key="5">
    <source>
        <dbReference type="SAM" id="Phobius"/>
    </source>
</evidence>
<dbReference type="InterPro" id="IPR004089">
    <property type="entry name" value="MCPsignal_dom"/>
</dbReference>
<keyword evidence="3" id="KW-0807">Transducer</keyword>
<gene>
    <name evidence="9" type="primary">tsr_6</name>
    <name evidence="8" type="synonym">tsr_2</name>
    <name evidence="8" type="ORF">TL5118_02993</name>
    <name evidence="9" type="ORF">TL5120_03575</name>
</gene>
<comment type="similarity">
    <text evidence="2">Belongs to the methyl-accepting chemotaxis (MCP) protein family.</text>
</comment>
<feature type="domain" description="HAMP" evidence="7">
    <location>
        <begin position="245"/>
        <end position="297"/>
    </location>
</feature>